<accession>A0ABT8UES6</accession>
<organism evidence="3 4">
    <name type="scientific">Mycolicibacterium arseniciresistens</name>
    <dbReference type="NCBI Taxonomy" id="3062257"/>
    <lineage>
        <taxon>Bacteria</taxon>
        <taxon>Bacillati</taxon>
        <taxon>Actinomycetota</taxon>
        <taxon>Actinomycetes</taxon>
        <taxon>Mycobacteriales</taxon>
        <taxon>Mycobacteriaceae</taxon>
        <taxon>Mycolicibacterium</taxon>
    </lineage>
</organism>
<reference evidence="3" key="1">
    <citation type="submission" date="2023-07" db="EMBL/GenBank/DDBJ databases">
        <title>Mycolicibacterium sp. nov., a novel bacterial species.</title>
        <authorList>
            <person name="Cao Y."/>
        </authorList>
    </citation>
    <scope>NUCLEOTIDE SEQUENCE</scope>
    <source>
        <strain evidence="3">KC 300</strain>
    </source>
</reference>
<evidence type="ECO:0000256" key="1">
    <source>
        <dbReference type="SAM" id="MobiDB-lite"/>
    </source>
</evidence>
<dbReference type="PANTHER" id="PTHR21666">
    <property type="entry name" value="PEPTIDASE-RELATED"/>
    <property type="match status" value="1"/>
</dbReference>
<feature type="domain" description="M23ase beta-sheet core" evidence="2">
    <location>
        <begin position="237"/>
        <end position="327"/>
    </location>
</feature>
<dbReference type="Pfam" id="PF01551">
    <property type="entry name" value="Peptidase_M23"/>
    <property type="match status" value="1"/>
</dbReference>
<dbReference type="PANTHER" id="PTHR21666:SF270">
    <property type="entry name" value="MUREIN HYDROLASE ACTIVATOR ENVC"/>
    <property type="match status" value="1"/>
</dbReference>
<comment type="caution">
    <text evidence="3">The sequence shown here is derived from an EMBL/GenBank/DDBJ whole genome shotgun (WGS) entry which is preliminary data.</text>
</comment>
<sequence>MAERRIARLKSPTKHRWDDEITEIIPINEFGAATSPMIDSGPFATDIDVLTAPELDDLNDLLVELPRLLLPPVLGTRAASSAPRRSIKSERLRCGEASAHPGATSAGPRRSRPTTHRRPSEGAAAVHSRLVISAMAAGAVAAGANAAVGASDAPHEQPILLAGNAGVEGLPSDDPPGFEVVQVVSNFKSAVHQEELNRAAAFAQERAQREARMRRPQFAFPARGILTSGFGQRWGTLHAGLDIANAIGTPIYAASAGEVIASGPTPGFGMWVKIRDAEGTVTLYGHIDTATVQVGERVLAGSQIATMGNRGNSTGPHLHFEVHINGAEKADPMSWLRERGVPSR</sequence>
<evidence type="ECO:0000313" key="3">
    <source>
        <dbReference type="EMBL" id="MDO3634709.1"/>
    </source>
</evidence>
<dbReference type="InterPro" id="IPR016047">
    <property type="entry name" value="M23ase_b-sheet_dom"/>
</dbReference>
<dbReference type="EC" id="3.4.-.-" evidence="3"/>
<dbReference type="InterPro" id="IPR011055">
    <property type="entry name" value="Dup_hybrid_motif"/>
</dbReference>
<gene>
    <name evidence="3" type="ORF">Q2100_03010</name>
</gene>
<keyword evidence="4" id="KW-1185">Reference proteome</keyword>
<keyword evidence="3" id="KW-0378">Hydrolase</keyword>
<dbReference type="SUPFAM" id="SSF51261">
    <property type="entry name" value="Duplicated hybrid motif"/>
    <property type="match status" value="1"/>
</dbReference>
<evidence type="ECO:0000313" key="4">
    <source>
        <dbReference type="Proteomes" id="UP001168823"/>
    </source>
</evidence>
<dbReference type="CDD" id="cd12797">
    <property type="entry name" value="M23_peptidase"/>
    <property type="match status" value="1"/>
</dbReference>
<dbReference type="GO" id="GO:0016787">
    <property type="term" value="F:hydrolase activity"/>
    <property type="evidence" value="ECO:0007669"/>
    <property type="project" value="UniProtKB-KW"/>
</dbReference>
<dbReference type="Proteomes" id="UP001168823">
    <property type="component" value="Unassembled WGS sequence"/>
</dbReference>
<proteinExistence type="predicted"/>
<dbReference type="RefSeq" id="WP_302912808.1">
    <property type="nucleotide sequence ID" value="NZ_JAUMSQ010000011.1"/>
</dbReference>
<dbReference type="InterPro" id="IPR050570">
    <property type="entry name" value="Cell_wall_metabolism_enzyme"/>
</dbReference>
<feature type="region of interest" description="Disordered" evidence="1">
    <location>
        <begin position="79"/>
        <end position="125"/>
    </location>
</feature>
<dbReference type="EMBL" id="JAUMSQ010000011">
    <property type="protein sequence ID" value="MDO3634709.1"/>
    <property type="molecule type" value="Genomic_DNA"/>
</dbReference>
<evidence type="ECO:0000259" key="2">
    <source>
        <dbReference type="Pfam" id="PF01551"/>
    </source>
</evidence>
<protein>
    <submittedName>
        <fullName evidence="3">M23 family metallopeptidase</fullName>
        <ecNumber evidence="3">3.4.-.-</ecNumber>
    </submittedName>
</protein>
<name>A0ABT8UES6_9MYCO</name>
<dbReference type="Gene3D" id="2.70.70.10">
    <property type="entry name" value="Glucose Permease (Domain IIA)"/>
    <property type="match status" value="1"/>
</dbReference>